<gene>
    <name evidence="1" type="ORF">I595_1733</name>
</gene>
<dbReference type="AlphaFoldDB" id="A0A0N8H412"/>
<protein>
    <submittedName>
        <fullName evidence="1">Uncharacterized protein</fullName>
    </submittedName>
</protein>
<name>A0A0N8H412_9FLAO</name>
<sequence>MVPSNFYSMGDVIRRNPKFQPLDVILVDDGLLETFEDFQGATFFAPVDSIQYRKANQKFRVLESSEKNDHRWILA</sequence>
<keyword evidence="2" id="KW-1185">Reference proteome</keyword>
<organism evidence="1 2">
    <name type="scientific">Croceitalea dokdonensis DOKDO 023</name>
    <dbReference type="NCBI Taxonomy" id="1300341"/>
    <lineage>
        <taxon>Bacteria</taxon>
        <taxon>Pseudomonadati</taxon>
        <taxon>Bacteroidota</taxon>
        <taxon>Flavobacteriia</taxon>
        <taxon>Flavobacteriales</taxon>
        <taxon>Flavobacteriaceae</taxon>
        <taxon>Croceitalea</taxon>
    </lineage>
</organism>
<dbReference type="EMBL" id="LDJX01000003">
    <property type="protein sequence ID" value="KPM32084.1"/>
    <property type="molecule type" value="Genomic_DNA"/>
</dbReference>
<evidence type="ECO:0000313" key="2">
    <source>
        <dbReference type="Proteomes" id="UP000050280"/>
    </source>
</evidence>
<comment type="caution">
    <text evidence="1">The sequence shown here is derived from an EMBL/GenBank/DDBJ whole genome shotgun (WGS) entry which is preliminary data.</text>
</comment>
<accession>A0A0N8H412</accession>
<proteinExistence type="predicted"/>
<dbReference type="STRING" id="1300341.I595_1733"/>
<dbReference type="Proteomes" id="UP000050280">
    <property type="component" value="Unassembled WGS sequence"/>
</dbReference>
<evidence type="ECO:0000313" key="1">
    <source>
        <dbReference type="EMBL" id="KPM32084.1"/>
    </source>
</evidence>
<reference evidence="1 2" key="1">
    <citation type="submission" date="2015-09" db="EMBL/GenBank/DDBJ databases">
        <title>Genome sequence of the marine flavobacterium Croceitalea dokdonensis DOKDO 023 that contains proton- and sodium-pumping rhodopsins.</title>
        <authorList>
            <person name="Kwon S.-K."/>
            <person name="Lee H.K."/>
            <person name="Kwak M.-J."/>
            <person name="Kim J.F."/>
        </authorList>
    </citation>
    <scope>NUCLEOTIDE SEQUENCE [LARGE SCALE GENOMIC DNA]</scope>
    <source>
        <strain evidence="1 2">DOKDO 023</strain>
    </source>
</reference>